<protein>
    <submittedName>
        <fullName evidence="2">Uncharacterized protein</fullName>
    </submittedName>
</protein>
<keyword evidence="3" id="KW-1185">Reference proteome</keyword>
<comment type="caution">
    <text evidence="2">The sequence shown here is derived from an EMBL/GenBank/DDBJ whole genome shotgun (WGS) entry which is preliminary data.</text>
</comment>
<evidence type="ECO:0000313" key="2">
    <source>
        <dbReference type="EMBL" id="GFQ66891.1"/>
    </source>
</evidence>
<organism evidence="2 3">
    <name type="scientific">Trichonephila clavata</name>
    <name type="common">Joro spider</name>
    <name type="synonym">Nephila clavata</name>
    <dbReference type="NCBI Taxonomy" id="2740835"/>
    <lineage>
        <taxon>Eukaryota</taxon>
        <taxon>Metazoa</taxon>
        <taxon>Ecdysozoa</taxon>
        <taxon>Arthropoda</taxon>
        <taxon>Chelicerata</taxon>
        <taxon>Arachnida</taxon>
        <taxon>Araneae</taxon>
        <taxon>Araneomorphae</taxon>
        <taxon>Entelegynae</taxon>
        <taxon>Araneoidea</taxon>
        <taxon>Nephilidae</taxon>
        <taxon>Trichonephila</taxon>
    </lineage>
</organism>
<dbReference type="EMBL" id="BMAO01000438">
    <property type="protein sequence ID" value="GFQ66891.1"/>
    <property type="molecule type" value="Genomic_DNA"/>
</dbReference>
<reference evidence="2" key="1">
    <citation type="submission" date="2020-07" db="EMBL/GenBank/DDBJ databases">
        <title>Multicomponent nature underlies the extraordinary mechanical properties of spider dragline silk.</title>
        <authorList>
            <person name="Kono N."/>
            <person name="Nakamura H."/>
            <person name="Mori M."/>
            <person name="Yoshida Y."/>
            <person name="Ohtoshi R."/>
            <person name="Malay A.D."/>
            <person name="Moran D.A.P."/>
            <person name="Tomita M."/>
            <person name="Numata K."/>
            <person name="Arakawa K."/>
        </authorList>
    </citation>
    <scope>NUCLEOTIDE SEQUENCE</scope>
</reference>
<feature type="region of interest" description="Disordered" evidence="1">
    <location>
        <begin position="130"/>
        <end position="205"/>
    </location>
</feature>
<accession>A0A8X6K9D6</accession>
<proteinExistence type="predicted"/>
<sequence length="307" mass="33929">MIKKFKKKDRKNSQPQHCTPQGAVSVEPRFRSTRRGRPTTAFHDHFTGSAEHPNEASIRTHSSPLPDHFKVRWNTGTKLTRHHSSPTASGGPRKFHKSKTSPSRHFLLSSSRVSLRRPIHSELLTTFLHLSRRRGSRHRGPHEPAPSSGGPRKISKSKTTRSRHHLKGRASGEDDSNTNSILSRLPHEPRTHSTSPDGLAPVTRARTRQRPLPVDLEKFRSPLPVLCIALLFHIQLDPLTCEPRTNRAPLLPSPGPACPLSGGLLDTLNFFFFPYCNSPVFGVPSEGTVTPKGKGAPAEPASPPDEG</sequence>
<gene>
    <name evidence="2" type="ORF">TNCT_483331</name>
</gene>
<evidence type="ECO:0000256" key="1">
    <source>
        <dbReference type="SAM" id="MobiDB-lite"/>
    </source>
</evidence>
<feature type="compositionally biased region" description="Basic residues" evidence="1">
    <location>
        <begin position="130"/>
        <end position="140"/>
    </location>
</feature>
<evidence type="ECO:0000313" key="3">
    <source>
        <dbReference type="Proteomes" id="UP000887116"/>
    </source>
</evidence>
<dbReference type="Proteomes" id="UP000887116">
    <property type="component" value="Unassembled WGS sequence"/>
</dbReference>
<name>A0A8X6K9D6_TRICU</name>
<feature type="region of interest" description="Disordered" evidence="1">
    <location>
        <begin position="1"/>
        <end position="111"/>
    </location>
</feature>
<feature type="compositionally biased region" description="Basic residues" evidence="1">
    <location>
        <begin position="1"/>
        <end position="10"/>
    </location>
</feature>
<feature type="compositionally biased region" description="Basic residues" evidence="1">
    <location>
        <begin position="153"/>
        <end position="168"/>
    </location>
</feature>
<feature type="region of interest" description="Disordered" evidence="1">
    <location>
        <begin position="286"/>
        <end position="307"/>
    </location>
</feature>
<dbReference type="AlphaFoldDB" id="A0A8X6K9D6"/>